<dbReference type="InterPro" id="IPR019808">
    <property type="entry name" value="Histidine_triad_CS"/>
</dbReference>
<feature type="signal peptide" evidence="2">
    <location>
        <begin position="1"/>
        <end position="19"/>
    </location>
</feature>
<dbReference type="PRINTS" id="PR00332">
    <property type="entry name" value="HISTRIAD"/>
</dbReference>
<dbReference type="PANTHER" id="PTHR23089">
    <property type="entry name" value="HISTIDINE TRIAD HIT PROTEIN"/>
    <property type="match status" value="1"/>
</dbReference>
<organism evidence="4 5">
    <name type="scientific">Limulus polyphemus</name>
    <name type="common">Atlantic horseshoe crab</name>
    <dbReference type="NCBI Taxonomy" id="6850"/>
    <lineage>
        <taxon>Eukaryota</taxon>
        <taxon>Metazoa</taxon>
        <taxon>Ecdysozoa</taxon>
        <taxon>Arthropoda</taxon>
        <taxon>Chelicerata</taxon>
        <taxon>Merostomata</taxon>
        <taxon>Xiphosura</taxon>
        <taxon>Limulidae</taxon>
        <taxon>Limulus</taxon>
    </lineage>
</organism>
<protein>
    <submittedName>
        <fullName evidence="5">Histidine triad nucleotide-binding protein 1-like</fullName>
    </submittedName>
</protein>
<dbReference type="PROSITE" id="PS00892">
    <property type="entry name" value="HIT_1"/>
    <property type="match status" value="1"/>
</dbReference>
<keyword evidence="4" id="KW-1185">Reference proteome</keyword>
<dbReference type="Pfam" id="PF01230">
    <property type="entry name" value="HIT"/>
    <property type="match status" value="1"/>
</dbReference>
<dbReference type="SUPFAM" id="SSF54197">
    <property type="entry name" value="HIT-like"/>
    <property type="match status" value="1"/>
</dbReference>
<dbReference type="PROSITE" id="PS51084">
    <property type="entry name" value="HIT_2"/>
    <property type="match status" value="1"/>
</dbReference>
<dbReference type="InterPro" id="IPR036265">
    <property type="entry name" value="HIT-like_sf"/>
</dbReference>
<dbReference type="Gene3D" id="3.30.428.10">
    <property type="entry name" value="HIT-like"/>
    <property type="match status" value="1"/>
</dbReference>
<evidence type="ECO:0000313" key="4">
    <source>
        <dbReference type="Proteomes" id="UP000694941"/>
    </source>
</evidence>
<dbReference type="CDD" id="cd01276">
    <property type="entry name" value="PKCI_related"/>
    <property type="match status" value="1"/>
</dbReference>
<dbReference type="InterPro" id="IPR001310">
    <property type="entry name" value="Histidine_triad_HIT"/>
</dbReference>
<evidence type="ECO:0000313" key="5">
    <source>
        <dbReference type="RefSeq" id="XP_013779693.1"/>
    </source>
</evidence>
<dbReference type="GeneID" id="106464129"/>
<sequence>MYSKFKLYSFVCVITLSMALEGGDTIFGKIIRGEIPADFAYQDDKCVAFHDINPQAPVHFLVVPKKPIPQLSKAEDSDEELLGHLLFIAQKVAKDLGLNNGYRVVINDGLHGGQEVFHLHVHVLGGRQMIWPPG</sequence>
<feature type="domain" description="HIT" evidence="3">
    <location>
        <begin position="26"/>
        <end position="134"/>
    </location>
</feature>
<keyword evidence="2" id="KW-0732">Signal</keyword>
<dbReference type="Proteomes" id="UP000694941">
    <property type="component" value="Unplaced"/>
</dbReference>
<feature type="short sequence motif" description="Histidine triad motif" evidence="1">
    <location>
        <begin position="118"/>
        <end position="122"/>
    </location>
</feature>
<gene>
    <name evidence="5" type="primary">LOC106464129</name>
</gene>
<evidence type="ECO:0000256" key="1">
    <source>
        <dbReference type="PROSITE-ProRule" id="PRU00464"/>
    </source>
</evidence>
<reference evidence="5" key="1">
    <citation type="submission" date="2025-08" db="UniProtKB">
        <authorList>
            <consortium name="RefSeq"/>
        </authorList>
    </citation>
    <scope>IDENTIFICATION</scope>
    <source>
        <tissue evidence="5">Muscle</tissue>
    </source>
</reference>
<evidence type="ECO:0000259" key="3">
    <source>
        <dbReference type="PROSITE" id="PS51084"/>
    </source>
</evidence>
<proteinExistence type="predicted"/>
<dbReference type="InterPro" id="IPR011146">
    <property type="entry name" value="HIT-like"/>
</dbReference>
<dbReference type="RefSeq" id="XP_013779693.1">
    <property type="nucleotide sequence ID" value="XM_013924239.2"/>
</dbReference>
<evidence type="ECO:0000256" key="2">
    <source>
        <dbReference type="SAM" id="SignalP"/>
    </source>
</evidence>
<name>A0ABM1BDB8_LIMPO</name>
<feature type="chain" id="PRO_5047121657" evidence="2">
    <location>
        <begin position="20"/>
        <end position="134"/>
    </location>
</feature>
<accession>A0ABM1BDB8</accession>